<keyword evidence="8" id="KW-1133">Transmembrane helix</keyword>
<dbReference type="EC" id="3.4.21.89" evidence="4 8"/>
<dbReference type="OrthoDB" id="9802919at2"/>
<dbReference type="Gene3D" id="2.10.109.10">
    <property type="entry name" value="Umud Fragment, subunit A"/>
    <property type="match status" value="1"/>
</dbReference>
<keyword evidence="6 8" id="KW-0378">Hydrolase</keyword>
<keyword evidence="12" id="KW-1185">Reference proteome</keyword>
<feature type="transmembrane region" description="Helical" evidence="8">
    <location>
        <begin position="20"/>
        <end position="42"/>
    </location>
</feature>
<dbReference type="InterPro" id="IPR036286">
    <property type="entry name" value="LexA/Signal_pep-like_sf"/>
</dbReference>
<evidence type="ECO:0000256" key="9">
    <source>
        <dbReference type="RuleBase" id="RU362042"/>
    </source>
</evidence>
<dbReference type="GO" id="GO:0005886">
    <property type="term" value="C:plasma membrane"/>
    <property type="evidence" value="ECO:0007669"/>
    <property type="project" value="UniProtKB-SubCell"/>
</dbReference>
<dbReference type="RefSeq" id="WP_058351857.1">
    <property type="nucleotide sequence ID" value="NZ_CABMMD010000068.1"/>
</dbReference>
<evidence type="ECO:0000313" key="11">
    <source>
        <dbReference type="EMBL" id="KSV59965.1"/>
    </source>
</evidence>
<dbReference type="PANTHER" id="PTHR43390">
    <property type="entry name" value="SIGNAL PEPTIDASE I"/>
    <property type="match status" value="1"/>
</dbReference>
<dbReference type="NCBIfam" id="TIGR02227">
    <property type="entry name" value="sigpep_I_bact"/>
    <property type="match status" value="1"/>
</dbReference>
<proteinExistence type="inferred from homology"/>
<feature type="domain" description="Peptidase S26" evidence="10">
    <location>
        <begin position="24"/>
        <end position="178"/>
    </location>
</feature>
<gene>
    <name evidence="11" type="ORF">ASU35_07450</name>
</gene>
<keyword evidence="5 8" id="KW-0645">Protease</keyword>
<dbReference type="InterPro" id="IPR019757">
    <property type="entry name" value="Pept_S26A_signal_pept_1_Lys-AS"/>
</dbReference>
<dbReference type="EMBL" id="LNAM01000068">
    <property type="protein sequence ID" value="KSV59965.1"/>
    <property type="molecule type" value="Genomic_DNA"/>
</dbReference>
<dbReference type="CDD" id="cd06530">
    <property type="entry name" value="S26_SPase_I"/>
    <property type="match status" value="1"/>
</dbReference>
<evidence type="ECO:0000256" key="3">
    <source>
        <dbReference type="ARBA" id="ARBA00009370"/>
    </source>
</evidence>
<evidence type="ECO:0000256" key="2">
    <source>
        <dbReference type="ARBA" id="ARBA00004401"/>
    </source>
</evidence>
<dbReference type="PRINTS" id="PR00727">
    <property type="entry name" value="LEADERPTASE"/>
</dbReference>
<feature type="active site" evidence="7">
    <location>
        <position position="95"/>
    </location>
</feature>
<dbReference type="PROSITE" id="PS00760">
    <property type="entry name" value="SPASE_I_2"/>
    <property type="match status" value="1"/>
</dbReference>
<keyword evidence="8" id="KW-0472">Membrane</keyword>
<evidence type="ECO:0000256" key="1">
    <source>
        <dbReference type="ARBA" id="ARBA00000677"/>
    </source>
</evidence>
<dbReference type="GO" id="GO:0004252">
    <property type="term" value="F:serine-type endopeptidase activity"/>
    <property type="evidence" value="ECO:0007669"/>
    <property type="project" value="InterPro"/>
</dbReference>
<comment type="subcellular location">
    <subcellularLocation>
        <location evidence="2">Cell membrane</location>
        <topology evidence="2">Single-pass type II membrane protein</topology>
    </subcellularLocation>
    <subcellularLocation>
        <location evidence="9">Membrane</location>
        <topology evidence="9">Single-pass type II membrane protein</topology>
    </subcellularLocation>
</comment>
<comment type="similarity">
    <text evidence="3 9">Belongs to the peptidase S26 family.</text>
</comment>
<evidence type="ECO:0000259" key="10">
    <source>
        <dbReference type="Pfam" id="PF10502"/>
    </source>
</evidence>
<dbReference type="InterPro" id="IPR000223">
    <property type="entry name" value="Pept_S26A_signal_pept_1"/>
</dbReference>
<dbReference type="STRING" id="290052.ASU35_07450"/>
<sequence length="195" mass="22287">MDYGYLGKKPKSKRKRIQEVVVFIIEIILVIIAAYCIIAFGVEKTTMIGESMEPTLTDQNKIIINKISYRFSSPKRFDVVVFKPQGKEHSYYSIKRVIGLPGETVQILNGQVYINDELLEEKFEVSNIVNEGLAAEPVTLEEDEYFVLGDNRNNSEDSRFANVGNITKKEIAGKAWLRLKPFNFVNLLGEKKMEE</sequence>
<comment type="catalytic activity">
    <reaction evidence="1 8">
        <text>Cleavage of hydrophobic, N-terminal signal or leader sequences from secreted and periplasmic proteins.</text>
        <dbReference type="EC" id="3.4.21.89"/>
    </reaction>
</comment>
<evidence type="ECO:0000256" key="4">
    <source>
        <dbReference type="ARBA" id="ARBA00013208"/>
    </source>
</evidence>
<dbReference type="Proteomes" id="UP000054874">
    <property type="component" value="Unassembled WGS sequence"/>
</dbReference>
<dbReference type="PROSITE" id="PS00501">
    <property type="entry name" value="SPASE_I_1"/>
    <property type="match status" value="1"/>
</dbReference>
<reference evidence="11 12" key="1">
    <citation type="submission" date="2015-11" db="EMBL/GenBank/DDBJ databases">
        <title>Butyribacter intestini gen. nov., sp. nov., a butyric acid-producing bacterium of the family Lachnospiraceae isolated from the human faeces.</title>
        <authorList>
            <person name="Zou Y."/>
            <person name="Xue W."/>
            <person name="Luo G."/>
            <person name="Lv M."/>
        </authorList>
    </citation>
    <scope>NUCLEOTIDE SEQUENCE [LARGE SCALE GENOMIC DNA]</scope>
    <source>
        <strain evidence="11 12">ACET-33324</strain>
    </source>
</reference>
<dbReference type="PROSITE" id="PS00761">
    <property type="entry name" value="SPASE_I_3"/>
    <property type="match status" value="1"/>
</dbReference>
<dbReference type="SUPFAM" id="SSF51306">
    <property type="entry name" value="LexA/Signal peptidase"/>
    <property type="match status" value="1"/>
</dbReference>
<dbReference type="GO" id="GO:0006465">
    <property type="term" value="P:signal peptide processing"/>
    <property type="evidence" value="ECO:0007669"/>
    <property type="project" value="InterPro"/>
</dbReference>
<keyword evidence="8" id="KW-0812">Transmembrane</keyword>
<dbReference type="InterPro" id="IPR019756">
    <property type="entry name" value="Pept_S26A_signal_pept_1_Ser-AS"/>
</dbReference>
<accession>A0A0V8QH96</accession>
<dbReference type="InterPro" id="IPR019533">
    <property type="entry name" value="Peptidase_S26"/>
</dbReference>
<dbReference type="GO" id="GO:0009003">
    <property type="term" value="F:signal peptidase activity"/>
    <property type="evidence" value="ECO:0007669"/>
    <property type="project" value="UniProtKB-EC"/>
</dbReference>
<protein>
    <recommendedName>
        <fullName evidence="4 8">Signal peptidase I</fullName>
        <ecNumber evidence="4 8">3.4.21.89</ecNumber>
    </recommendedName>
</protein>
<evidence type="ECO:0000313" key="12">
    <source>
        <dbReference type="Proteomes" id="UP000054874"/>
    </source>
</evidence>
<name>A0A0V8QH96_9FIRM</name>
<evidence type="ECO:0000256" key="5">
    <source>
        <dbReference type="ARBA" id="ARBA00022670"/>
    </source>
</evidence>
<dbReference type="InterPro" id="IPR019758">
    <property type="entry name" value="Pept_S26A_signal_pept_1_CS"/>
</dbReference>
<evidence type="ECO:0000256" key="6">
    <source>
        <dbReference type="ARBA" id="ARBA00022801"/>
    </source>
</evidence>
<dbReference type="PANTHER" id="PTHR43390:SF1">
    <property type="entry name" value="CHLOROPLAST PROCESSING PEPTIDASE"/>
    <property type="match status" value="1"/>
</dbReference>
<evidence type="ECO:0000256" key="7">
    <source>
        <dbReference type="PIRSR" id="PIRSR600223-1"/>
    </source>
</evidence>
<evidence type="ECO:0000256" key="8">
    <source>
        <dbReference type="RuleBase" id="RU003993"/>
    </source>
</evidence>
<dbReference type="AlphaFoldDB" id="A0A0V8QH96"/>
<dbReference type="Pfam" id="PF10502">
    <property type="entry name" value="Peptidase_S26"/>
    <property type="match status" value="1"/>
</dbReference>
<feature type="active site" evidence="7">
    <location>
        <position position="51"/>
    </location>
</feature>
<organism evidence="11 12">
    <name type="scientific">Acetivibrio ethanolgignens</name>
    <dbReference type="NCBI Taxonomy" id="290052"/>
    <lineage>
        <taxon>Bacteria</taxon>
        <taxon>Bacillati</taxon>
        <taxon>Bacillota</taxon>
        <taxon>Clostridia</taxon>
        <taxon>Eubacteriales</taxon>
        <taxon>Oscillospiraceae</taxon>
        <taxon>Acetivibrio</taxon>
    </lineage>
</organism>
<comment type="caution">
    <text evidence="11">The sequence shown here is derived from an EMBL/GenBank/DDBJ whole genome shotgun (WGS) entry which is preliminary data.</text>
</comment>